<dbReference type="InterPro" id="IPR013324">
    <property type="entry name" value="RNA_pol_sigma_r3/r4-like"/>
</dbReference>
<dbReference type="EMBL" id="CP042997">
    <property type="protein sequence ID" value="QEH38251.1"/>
    <property type="molecule type" value="Genomic_DNA"/>
</dbReference>
<name>A0A5B9WE54_9BACT</name>
<organism evidence="7 8">
    <name type="scientific">Aquisphaera giovannonii</name>
    <dbReference type="NCBI Taxonomy" id="406548"/>
    <lineage>
        <taxon>Bacteria</taxon>
        <taxon>Pseudomonadati</taxon>
        <taxon>Planctomycetota</taxon>
        <taxon>Planctomycetia</taxon>
        <taxon>Isosphaerales</taxon>
        <taxon>Isosphaeraceae</taxon>
        <taxon>Aquisphaera</taxon>
    </lineage>
</organism>
<dbReference type="SUPFAM" id="SSF49452">
    <property type="entry name" value="Starch-binding domain-like"/>
    <property type="match status" value="1"/>
</dbReference>
<dbReference type="KEGG" id="agv:OJF2_68490"/>
<dbReference type="InterPro" id="IPR014284">
    <property type="entry name" value="RNA_pol_sigma-70_dom"/>
</dbReference>
<evidence type="ECO:0000256" key="2">
    <source>
        <dbReference type="ARBA" id="ARBA00023015"/>
    </source>
</evidence>
<dbReference type="Proteomes" id="UP000324233">
    <property type="component" value="Chromosome"/>
</dbReference>
<dbReference type="InterPro" id="IPR008969">
    <property type="entry name" value="CarboxyPept-like_regulatory"/>
</dbReference>
<dbReference type="InterPro" id="IPR013325">
    <property type="entry name" value="RNA_pol_sigma_r2"/>
</dbReference>
<dbReference type="SUPFAM" id="SSF88659">
    <property type="entry name" value="Sigma3 and sigma4 domains of RNA polymerase sigma factors"/>
    <property type="match status" value="1"/>
</dbReference>
<dbReference type="PANTHER" id="PTHR43133">
    <property type="entry name" value="RNA POLYMERASE ECF-TYPE SIGMA FACTO"/>
    <property type="match status" value="1"/>
</dbReference>
<dbReference type="InterPro" id="IPR007627">
    <property type="entry name" value="RNA_pol_sigma70_r2"/>
</dbReference>
<gene>
    <name evidence="7" type="primary">sigE_50</name>
    <name evidence="7" type="ORF">OJF2_68490</name>
</gene>
<dbReference type="InterPro" id="IPR013249">
    <property type="entry name" value="RNA_pol_sigma70_r4_t2"/>
</dbReference>
<dbReference type="CDD" id="cd06171">
    <property type="entry name" value="Sigma70_r4"/>
    <property type="match status" value="1"/>
</dbReference>
<dbReference type="AlphaFoldDB" id="A0A5B9WE54"/>
<reference evidence="7 8" key="1">
    <citation type="submission" date="2019-08" db="EMBL/GenBank/DDBJ databases">
        <title>Deep-cultivation of Planctomycetes and their phenomic and genomic characterization uncovers novel biology.</title>
        <authorList>
            <person name="Wiegand S."/>
            <person name="Jogler M."/>
            <person name="Boedeker C."/>
            <person name="Pinto D."/>
            <person name="Vollmers J."/>
            <person name="Rivas-Marin E."/>
            <person name="Kohn T."/>
            <person name="Peeters S.H."/>
            <person name="Heuer A."/>
            <person name="Rast P."/>
            <person name="Oberbeckmann S."/>
            <person name="Bunk B."/>
            <person name="Jeske O."/>
            <person name="Meyerdierks A."/>
            <person name="Storesund J.E."/>
            <person name="Kallscheuer N."/>
            <person name="Luecker S."/>
            <person name="Lage O.M."/>
            <person name="Pohl T."/>
            <person name="Merkel B.J."/>
            <person name="Hornburger P."/>
            <person name="Mueller R.-W."/>
            <person name="Bruemmer F."/>
            <person name="Labrenz M."/>
            <person name="Spormann A.M."/>
            <person name="Op den Camp H."/>
            <person name="Overmann J."/>
            <person name="Amann R."/>
            <person name="Jetten M.S.M."/>
            <person name="Mascher T."/>
            <person name="Medema M.H."/>
            <person name="Devos D.P."/>
            <person name="Kaster A.-K."/>
            <person name="Ovreas L."/>
            <person name="Rohde M."/>
            <person name="Galperin M.Y."/>
            <person name="Jogler C."/>
        </authorList>
    </citation>
    <scope>NUCLEOTIDE SEQUENCE [LARGE SCALE GENOMIC DNA]</scope>
    <source>
        <strain evidence="7 8">OJF2</strain>
    </source>
</reference>
<evidence type="ECO:0000313" key="7">
    <source>
        <dbReference type="EMBL" id="QEH38251.1"/>
    </source>
</evidence>
<dbReference type="GO" id="GO:0003677">
    <property type="term" value="F:DNA binding"/>
    <property type="evidence" value="ECO:0007669"/>
    <property type="project" value="InterPro"/>
</dbReference>
<feature type="domain" description="RNA polymerase sigma factor 70 region 4 type 2" evidence="6">
    <location>
        <begin position="148"/>
        <end position="199"/>
    </location>
</feature>
<evidence type="ECO:0000313" key="8">
    <source>
        <dbReference type="Proteomes" id="UP000324233"/>
    </source>
</evidence>
<feature type="domain" description="RNA polymerase sigma-70 region 2" evidence="5">
    <location>
        <begin position="49"/>
        <end position="116"/>
    </location>
</feature>
<dbReference type="InterPro" id="IPR039425">
    <property type="entry name" value="RNA_pol_sigma-70-like"/>
</dbReference>
<evidence type="ECO:0000259" key="6">
    <source>
        <dbReference type="Pfam" id="PF08281"/>
    </source>
</evidence>
<evidence type="ECO:0000256" key="1">
    <source>
        <dbReference type="ARBA" id="ARBA00010641"/>
    </source>
</evidence>
<dbReference type="Pfam" id="PF08281">
    <property type="entry name" value="Sigma70_r4_2"/>
    <property type="match status" value="1"/>
</dbReference>
<keyword evidence="4" id="KW-0804">Transcription</keyword>
<accession>A0A5B9WE54</accession>
<protein>
    <submittedName>
        <fullName evidence="7">ECF RNA polymerase sigma factor SigE</fullName>
    </submittedName>
</protein>
<dbReference type="RefSeq" id="WP_168222184.1">
    <property type="nucleotide sequence ID" value="NZ_CP042997.1"/>
</dbReference>
<dbReference type="InterPro" id="IPR013784">
    <property type="entry name" value="Carb-bd-like_fold"/>
</dbReference>
<comment type="similarity">
    <text evidence="1">Belongs to the sigma-70 factor family. ECF subfamily.</text>
</comment>
<dbReference type="PANTHER" id="PTHR43133:SF51">
    <property type="entry name" value="RNA POLYMERASE SIGMA FACTOR"/>
    <property type="match status" value="1"/>
</dbReference>
<sequence>MGVTSMESAAASLRVLFEAGTLAGLGDDRLLDMYRAGERDEAERAFAVLVERHGPMVLGICEAVLRNRQEAEDAFQAVFLVLAQRSGTIRRGTAVANWLYGVARRVSLRSRRSLARRRMLEERRVAAIGTRDQGGEAAAVSPPTPYPELYEEVDRLPEAFRAAVVLCDLEGASYDAAATQLGCPVGTLQSRLARGRQRLRERLVRRGFGPEFLALGFPMARAVPPSLARQVAHAAGAVVARGSASGLAPDVAVGLAVAEVRRAVAGRILGAVALLGMAASVGLAALLVGRGDERAVAREEKQVVVIPPAPAEIERVYIRVLDERDKEVPGQVLSAFSEIDDYRALWSYTTDAEGWLVIPKQTIQPSQVLAHRGNRALLGANAGDGLIHEQQSRRGTRDNPYVLRFQPLTHAVEGTVVDSRGRPIPGVRVVAQSGELTRDEALVMSQSVYNVRATTFRLSFFGDLRIPGLPGAFTDEAGRYRILLPAGATISMRPYHDRYFGREAEAQPESTTLKPFVMEPAGSIVGRIVDSKTGRPVPNARVVARIQENRGHQYPGLWGGQADGEGRFGVLGLPPGVYVLCLSGTPDRQDVSARAAEGLRVHAGRSTSAQLEVVPLRPLRGMVVDRATGEPVAGVTVRLNGPQNPRIGGALDSRITDPRGGFEFRTIPGTQYLDIPGPRMAFGAWGEAAVVVPEQGDIGAVRLVRALADWARRDSAVNDRTLEAAVEQTPSPSKAPVAGRRTLTGHVRDPSGKPLAGVSVYPKGIEFELNAITDRDGTFILENIPSDRRELLLSFPRSRSQKVLAPTDRDEMDIVLEPRPE</sequence>
<proteinExistence type="inferred from homology"/>
<keyword evidence="8" id="KW-1185">Reference proteome</keyword>
<dbReference type="Gene3D" id="1.10.10.10">
    <property type="entry name" value="Winged helix-like DNA-binding domain superfamily/Winged helix DNA-binding domain"/>
    <property type="match status" value="1"/>
</dbReference>
<dbReference type="Gene3D" id="1.10.1740.10">
    <property type="match status" value="1"/>
</dbReference>
<evidence type="ECO:0000256" key="3">
    <source>
        <dbReference type="ARBA" id="ARBA00023082"/>
    </source>
</evidence>
<dbReference type="GO" id="GO:0016987">
    <property type="term" value="F:sigma factor activity"/>
    <property type="evidence" value="ECO:0007669"/>
    <property type="project" value="UniProtKB-KW"/>
</dbReference>
<dbReference type="InterPro" id="IPR036388">
    <property type="entry name" value="WH-like_DNA-bd_sf"/>
</dbReference>
<evidence type="ECO:0000259" key="5">
    <source>
        <dbReference type="Pfam" id="PF04542"/>
    </source>
</evidence>
<dbReference type="Pfam" id="PF04542">
    <property type="entry name" value="Sigma70_r2"/>
    <property type="match status" value="1"/>
</dbReference>
<evidence type="ECO:0000256" key="4">
    <source>
        <dbReference type="ARBA" id="ARBA00023163"/>
    </source>
</evidence>
<dbReference type="NCBIfam" id="TIGR02937">
    <property type="entry name" value="sigma70-ECF"/>
    <property type="match status" value="1"/>
</dbReference>
<dbReference type="SUPFAM" id="SSF49464">
    <property type="entry name" value="Carboxypeptidase regulatory domain-like"/>
    <property type="match status" value="3"/>
</dbReference>
<dbReference type="SUPFAM" id="SSF88946">
    <property type="entry name" value="Sigma2 domain of RNA polymerase sigma factors"/>
    <property type="match status" value="1"/>
</dbReference>
<keyword evidence="2" id="KW-0805">Transcription regulation</keyword>
<keyword evidence="3" id="KW-0731">Sigma factor</keyword>
<dbReference type="GO" id="GO:0030246">
    <property type="term" value="F:carbohydrate binding"/>
    <property type="evidence" value="ECO:0007669"/>
    <property type="project" value="InterPro"/>
</dbReference>
<dbReference type="GO" id="GO:0006352">
    <property type="term" value="P:DNA-templated transcription initiation"/>
    <property type="evidence" value="ECO:0007669"/>
    <property type="project" value="InterPro"/>
</dbReference>
<dbReference type="Pfam" id="PF13620">
    <property type="entry name" value="CarboxypepD_reg"/>
    <property type="match status" value="1"/>
</dbReference>